<evidence type="ECO:0000256" key="4">
    <source>
        <dbReference type="ARBA" id="ARBA00022771"/>
    </source>
</evidence>
<dbReference type="Pfam" id="PF08790">
    <property type="entry name" value="zf-LYAR"/>
    <property type="match status" value="1"/>
</dbReference>
<dbReference type="PANTHER" id="PTHR13100">
    <property type="entry name" value="CELL GROWTH-REGULATING NUCLEOLAR PROTEIN LYAR"/>
    <property type="match status" value="1"/>
</dbReference>
<evidence type="ECO:0000259" key="9">
    <source>
        <dbReference type="SMART" id="SM00451"/>
    </source>
</evidence>
<dbReference type="FunFam" id="3.30.160.60:FF:001583">
    <property type="entry name" value="UBP1-associated proteins 1C"/>
    <property type="match status" value="1"/>
</dbReference>
<name>A0A6P4DXI1_ARADU</name>
<sequence length="299" mass="32931">MVWFQCEDCGDNLKKPKLAGHFRSCSAYRLSCIDCGETFGQDTVQNHTQCMTEAEKYGPKGQVKNGAPAKPNKDGNKQKPEVDINVGLSERPPWFCSLCNTQATSKQTLLLHADGKKHRAKARAYHASKQPLPQTDKSAPDAKILSEAAPNEAREGKNAEQPKLEESSKQDNLKSGDEMSSAKKRKLEASEGDLIKKCRNDISVDTGNGEVIQGEEAEGRVESAVKNKIKWKKLIKSALKSQPDGTLKMKKLKKVVLKALQESGVVVDETEFSEALQQKINSSSRFAVEGKYVQLVAKD</sequence>
<dbReference type="SUPFAM" id="SSF57667">
    <property type="entry name" value="beta-beta-alpha zinc fingers"/>
    <property type="match status" value="3"/>
</dbReference>
<evidence type="ECO:0000256" key="7">
    <source>
        <dbReference type="PROSITE-ProRule" id="PRU01145"/>
    </source>
</evidence>
<dbReference type="KEGG" id="adu:107496972"/>
<dbReference type="Gene3D" id="3.30.160.60">
    <property type="entry name" value="Classic Zinc Finger"/>
    <property type="match status" value="1"/>
</dbReference>
<feature type="region of interest" description="Disordered" evidence="8">
    <location>
        <begin position="58"/>
        <end position="80"/>
    </location>
</feature>
<reference evidence="11" key="2">
    <citation type="submission" date="2025-08" db="UniProtKB">
        <authorList>
            <consortium name="RefSeq"/>
        </authorList>
    </citation>
    <scope>IDENTIFICATION</scope>
    <source>
        <tissue evidence="11">Whole plant</tissue>
    </source>
</reference>
<accession>A0A6P4DXI1</accession>
<keyword evidence="2" id="KW-0479">Metal-binding</keyword>
<proteinExistence type="predicted"/>
<keyword evidence="10" id="KW-1185">Reference proteome</keyword>
<organism evidence="10 11">
    <name type="scientific">Arachis duranensis</name>
    <name type="common">Wild peanut</name>
    <dbReference type="NCBI Taxonomy" id="130453"/>
    <lineage>
        <taxon>Eukaryota</taxon>
        <taxon>Viridiplantae</taxon>
        <taxon>Streptophyta</taxon>
        <taxon>Embryophyta</taxon>
        <taxon>Tracheophyta</taxon>
        <taxon>Spermatophyta</taxon>
        <taxon>Magnoliopsida</taxon>
        <taxon>eudicotyledons</taxon>
        <taxon>Gunneridae</taxon>
        <taxon>Pentapetalae</taxon>
        <taxon>rosids</taxon>
        <taxon>fabids</taxon>
        <taxon>Fabales</taxon>
        <taxon>Fabaceae</taxon>
        <taxon>Papilionoideae</taxon>
        <taxon>50 kb inversion clade</taxon>
        <taxon>dalbergioids sensu lato</taxon>
        <taxon>Dalbergieae</taxon>
        <taxon>Pterocarpus clade</taxon>
        <taxon>Arachis</taxon>
    </lineage>
</organism>
<dbReference type="PANTHER" id="PTHR13100:SF10">
    <property type="entry name" value="CELL GROWTH-REGULATING NUCLEOLAR PROTEIN"/>
    <property type="match status" value="1"/>
</dbReference>
<dbReference type="InterPro" id="IPR014898">
    <property type="entry name" value="Znf_C2H2_LYAR"/>
</dbReference>
<comment type="subcellular location">
    <subcellularLocation>
        <location evidence="1">Nucleus</location>
    </subcellularLocation>
</comment>
<dbReference type="GO" id="GO:0000122">
    <property type="term" value="P:negative regulation of transcription by RNA polymerase II"/>
    <property type="evidence" value="ECO:0007669"/>
    <property type="project" value="TreeGrafter"/>
</dbReference>
<keyword evidence="3" id="KW-0677">Repeat</keyword>
<evidence type="ECO:0000256" key="6">
    <source>
        <dbReference type="ARBA" id="ARBA00023242"/>
    </source>
</evidence>
<protein>
    <submittedName>
        <fullName evidence="11">UBP1-associated proteins 1C</fullName>
    </submittedName>
</protein>
<dbReference type="GO" id="GO:0006364">
    <property type="term" value="P:rRNA processing"/>
    <property type="evidence" value="ECO:0007669"/>
    <property type="project" value="TreeGrafter"/>
</dbReference>
<feature type="region of interest" description="Disordered" evidence="8">
    <location>
        <begin position="120"/>
        <end position="189"/>
    </location>
</feature>
<evidence type="ECO:0000256" key="2">
    <source>
        <dbReference type="ARBA" id="ARBA00022723"/>
    </source>
</evidence>
<dbReference type="GO" id="GO:0003677">
    <property type="term" value="F:DNA binding"/>
    <property type="evidence" value="ECO:0007669"/>
    <property type="project" value="InterPro"/>
</dbReference>
<evidence type="ECO:0000256" key="1">
    <source>
        <dbReference type="ARBA" id="ARBA00004123"/>
    </source>
</evidence>
<dbReference type="GO" id="GO:0005730">
    <property type="term" value="C:nucleolus"/>
    <property type="evidence" value="ECO:0007669"/>
    <property type="project" value="TreeGrafter"/>
</dbReference>
<dbReference type="Gene3D" id="3.30.1490.490">
    <property type="match status" value="1"/>
</dbReference>
<keyword evidence="4 7" id="KW-0863">Zinc-finger</keyword>
<dbReference type="SMART" id="SM00451">
    <property type="entry name" value="ZnF_U1"/>
    <property type="match status" value="1"/>
</dbReference>
<keyword evidence="6" id="KW-0539">Nucleus</keyword>
<feature type="compositionally biased region" description="Basic and acidic residues" evidence="8">
    <location>
        <begin position="152"/>
        <end position="189"/>
    </location>
</feature>
<evidence type="ECO:0000256" key="3">
    <source>
        <dbReference type="ARBA" id="ARBA00022737"/>
    </source>
</evidence>
<dbReference type="Proteomes" id="UP000515211">
    <property type="component" value="Chromosome 1"/>
</dbReference>
<feature type="domain" description="U1-type" evidence="9">
    <location>
        <begin position="91"/>
        <end position="125"/>
    </location>
</feature>
<dbReference type="InterPro" id="IPR003604">
    <property type="entry name" value="Matrin/U1-like-C_Znf_C2H2"/>
</dbReference>
<keyword evidence="5" id="KW-0862">Zinc</keyword>
<dbReference type="OrthoDB" id="21474at2759"/>
<feature type="compositionally biased region" description="Basic and acidic residues" evidence="8">
    <location>
        <begin position="71"/>
        <end position="80"/>
    </location>
</feature>
<dbReference type="InterPro" id="IPR013087">
    <property type="entry name" value="Znf_C2H2_type"/>
</dbReference>
<dbReference type="Pfam" id="PF25879">
    <property type="entry name" value="WHD_LYAR"/>
    <property type="match status" value="1"/>
</dbReference>
<dbReference type="AlphaFoldDB" id="A0A6P4DXI1"/>
<evidence type="ECO:0000256" key="8">
    <source>
        <dbReference type="SAM" id="MobiDB-lite"/>
    </source>
</evidence>
<dbReference type="GeneID" id="107496972"/>
<dbReference type="InterPro" id="IPR036236">
    <property type="entry name" value="Znf_C2H2_sf"/>
</dbReference>
<evidence type="ECO:0000256" key="5">
    <source>
        <dbReference type="ARBA" id="ARBA00022833"/>
    </source>
</evidence>
<dbReference type="RefSeq" id="XP_015973796.1">
    <property type="nucleotide sequence ID" value="XM_016118310.2"/>
</dbReference>
<dbReference type="InterPro" id="IPR039999">
    <property type="entry name" value="LYAR"/>
</dbReference>
<gene>
    <name evidence="11" type="primary">LOC107496972</name>
</gene>
<dbReference type="GO" id="GO:0008270">
    <property type="term" value="F:zinc ion binding"/>
    <property type="evidence" value="ECO:0007669"/>
    <property type="project" value="UniProtKB-KW"/>
</dbReference>
<dbReference type="InterPro" id="IPR058719">
    <property type="entry name" value="WHD_LYAR"/>
</dbReference>
<dbReference type="FunFam" id="3.30.1490.490:FF:000001">
    <property type="entry name" value="cell growth-regulating nucleolar protein-like"/>
    <property type="match status" value="1"/>
</dbReference>
<evidence type="ECO:0000313" key="11">
    <source>
        <dbReference type="RefSeq" id="XP_015973796.1"/>
    </source>
</evidence>
<reference evidence="10" key="1">
    <citation type="journal article" date="2016" name="Nat. Genet.">
        <title>The genome sequences of Arachis duranensis and Arachis ipaensis, the diploid ancestors of cultivated peanut.</title>
        <authorList>
            <person name="Bertioli D.J."/>
            <person name="Cannon S.B."/>
            <person name="Froenicke L."/>
            <person name="Huang G."/>
            <person name="Farmer A.D."/>
            <person name="Cannon E.K."/>
            <person name="Liu X."/>
            <person name="Gao D."/>
            <person name="Clevenger J."/>
            <person name="Dash S."/>
            <person name="Ren L."/>
            <person name="Moretzsohn M.C."/>
            <person name="Shirasawa K."/>
            <person name="Huang W."/>
            <person name="Vidigal B."/>
            <person name="Abernathy B."/>
            <person name="Chu Y."/>
            <person name="Niederhuth C.E."/>
            <person name="Umale P."/>
            <person name="Araujo A.C."/>
            <person name="Kozik A."/>
            <person name="Kim K.D."/>
            <person name="Burow M.D."/>
            <person name="Varshney R.K."/>
            <person name="Wang X."/>
            <person name="Zhang X."/>
            <person name="Barkley N."/>
            <person name="Guimaraes P.M."/>
            <person name="Isobe S."/>
            <person name="Guo B."/>
            <person name="Liao B."/>
            <person name="Stalker H.T."/>
            <person name="Schmitz R.J."/>
            <person name="Scheffler B.E."/>
            <person name="Leal-Bertioli S.C."/>
            <person name="Xun X."/>
            <person name="Jackson S.A."/>
            <person name="Michelmore R."/>
            <person name="Ozias-Akins P."/>
        </authorList>
    </citation>
    <scope>NUCLEOTIDE SEQUENCE [LARGE SCALE GENOMIC DNA]</scope>
    <source>
        <strain evidence="10">cv. V14167</strain>
    </source>
</reference>
<dbReference type="PROSITE" id="PS51804">
    <property type="entry name" value="ZF_C2HC_LYAR"/>
    <property type="match status" value="2"/>
</dbReference>
<evidence type="ECO:0000313" key="10">
    <source>
        <dbReference type="Proteomes" id="UP000515211"/>
    </source>
</evidence>
<dbReference type="Pfam" id="PF12874">
    <property type="entry name" value="zf-met"/>
    <property type="match status" value="1"/>
</dbReference>